<protein>
    <recommendedName>
        <fullName evidence="2">Protein kinase domain-containing protein</fullName>
    </recommendedName>
</protein>
<dbReference type="InterPro" id="IPR000719">
    <property type="entry name" value="Prot_kinase_dom"/>
</dbReference>
<evidence type="ECO:0000259" key="2">
    <source>
        <dbReference type="PROSITE" id="PS50011"/>
    </source>
</evidence>
<dbReference type="PANTHER" id="PTHR33112">
    <property type="entry name" value="DOMAIN PROTEIN, PUTATIVE-RELATED"/>
    <property type="match status" value="1"/>
</dbReference>
<name>A0A0B7KGJ1_BIOOC</name>
<gene>
    <name evidence="3" type="ORF">BN869_000010098_1</name>
</gene>
<dbReference type="AlphaFoldDB" id="A0A0B7KGJ1"/>
<feature type="region of interest" description="Disordered" evidence="1">
    <location>
        <begin position="1"/>
        <end position="22"/>
    </location>
</feature>
<dbReference type="GO" id="GO:0005524">
    <property type="term" value="F:ATP binding"/>
    <property type="evidence" value="ECO:0007669"/>
    <property type="project" value="InterPro"/>
</dbReference>
<dbReference type="InterPro" id="IPR010730">
    <property type="entry name" value="HET"/>
</dbReference>
<dbReference type="Gene3D" id="3.30.200.20">
    <property type="entry name" value="Phosphorylase Kinase, domain 1"/>
    <property type="match status" value="1"/>
</dbReference>
<dbReference type="Pfam" id="PF06985">
    <property type="entry name" value="HET"/>
    <property type="match status" value="1"/>
</dbReference>
<dbReference type="Pfam" id="PF00069">
    <property type="entry name" value="Pkinase"/>
    <property type="match status" value="1"/>
</dbReference>
<dbReference type="PROSITE" id="PS50011">
    <property type="entry name" value="PROTEIN_KINASE_DOM"/>
    <property type="match status" value="1"/>
</dbReference>
<dbReference type="GO" id="GO:0004672">
    <property type="term" value="F:protein kinase activity"/>
    <property type="evidence" value="ECO:0007669"/>
    <property type="project" value="InterPro"/>
</dbReference>
<evidence type="ECO:0000256" key="1">
    <source>
        <dbReference type="SAM" id="MobiDB-lite"/>
    </source>
</evidence>
<reference evidence="3" key="1">
    <citation type="submission" date="2015-01" db="EMBL/GenBank/DDBJ databases">
        <authorList>
            <person name="Durling Mikael"/>
        </authorList>
    </citation>
    <scope>NUCLEOTIDE SEQUENCE</scope>
</reference>
<dbReference type="Gene3D" id="1.10.510.10">
    <property type="entry name" value="Transferase(Phosphotransferase) domain 1"/>
    <property type="match status" value="1"/>
</dbReference>
<accession>A0A0B7KGJ1</accession>
<dbReference type="PANTHER" id="PTHR33112:SF8">
    <property type="entry name" value="HETEROKARYON INCOMPATIBILITY DOMAIN-CONTAINING PROTEIN"/>
    <property type="match status" value="1"/>
</dbReference>
<dbReference type="SUPFAM" id="SSF56112">
    <property type="entry name" value="Protein kinase-like (PK-like)"/>
    <property type="match status" value="1"/>
</dbReference>
<organism evidence="3">
    <name type="scientific">Bionectria ochroleuca</name>
    <name type="common">Gliocladium roseum</name>
    <dbReference type="NCBI Taxonomy" id="29856"/>
    <lineage>
        <taxon>Eukaryota</taxon>
        <taxon>Fungi</taxon>
        <taxon>Dikarya</taxon>
        <taxon>Ascomycota</taxon>
        <taxon>Pezizomycotina</taxon>
        <taxon>Sordariomycetes</taxon>
        <taxon>Hypocreomycetidae</taxon>
        <taxon>Hypocreales</taxon>
        <taxon>Bionectriaceae</taxon>
        <taxon>Clonostachys</taxon>
    </lineage>
</organism>
<dbReference type="EMBL" id="CDPU01000039">
    <property type="protein sequence ID" value="CEO54040.1"/>
    <property type="molecule type" value="Genomic_DNA"/>
</dbReference>
<dbReference type="InterPro" id="IPR011009">
    <property type="entry name" value="Kinase-like_dom_sf"/>
</dbReference>
<feature type="compositionally biased region" description="Polar residues" evidence="1">
    <location>
        <begin position="10"/>
        <end position="22"/>
    </location>
</feature>
<proteinExistence type="predicted"/>
<feature type="domain" description="Protein kinase" evidence="2">
    <location>
        <begin position="67"/>
        <end position="318"/>
    </location>
</feature>
<sequence>MDRESEGREANNSADIRTLSRSNTLQSVTVPETAYLQAIGHGEGVPDEDSVDVEPLNFRLDLKTADFSVLKVFGERGQMRVVRHRVTGSMMIQRIYDMVDRKQLIRDFRVMSQCVSNRLVTFLGATQGLIDSLGVYMEYMELGSFQRIVHLTGPIPVDILGQVALAVMEALLYLHEKGFIHRDVRTSRILANLNGDIKLGGFGLSTLLEDETGSTFLPSYKEKCLYASPERILNKSHGPSNDVWGFGMCLLELFQGFSPFQKLNIHQLIVRIAHGLAPEISEDHDCPESLRSLIRKCLVSDYSQRLTLDELYNNDAFITSAKTTDVNLGEWTARIFHKMESGQIDSISNVSESSETTSIFGYREDPGFPTMSFEVTALLNHLSALATPARDYSTENAFYPLCAACDGVVSNAVSKLGGSGQYMQEVNGSKLQPGCPLCQLKRDCCPGEDETRLINTKTSFKGMQTAKNSASLGSATLIMDQLSGSMHKTMKRMVDSDNDKTTGSNCAFQMAAAWLKTCLIEHAECRLGQLIELTRLPKRIIDVGPEDGSEAPKLLPGKGRRGLYLTLSYRWSEHTSNFMTTRRNLKQHYFEIPVQKLSQTIRDAITITRRCGLRYLWVDALCIVQDDRSDWQVQAESMASIYQNSLFTISAAGGGALKSRDGCFRQRKRGRVRPVDCQRVWPDGSPVYVFADRLATGDGIRPKSVLDTRGWILQEQILSPRILTYSENELFWDCKSLNASESFPSGIPTFYDSDLSQRNLRLFKTALSRGKSWQSLNTKKELVRVYWRKVIENYSARQLSEEADKLLALSGIANKTVSITGDELVFGMWKSFLWRELLWWVKDPNNTIPGEIYSSVSWSWISLHGAISFELAHDSEDYIVDPCIEVLDVNIWSIDSENSSDSDSLSHDEATRSAEPLIGELTLRGRLIPLLPYLAGLDDNGNQTSSPIVISKWREDIEGIDAGEVKCLIVAASAFYVYGLALYPYPEEEQEQGAVGEPLRITYGRVGFVQWILSDIKNSDNLWREFGWDRTTRWWVNELDQQCIIIR</sequence>
<evidence type="ECO:0000313" key="3">
    <source>
        <dbReference type="EMBL" id="CEO54040.1"/>
    </source>
</evidence>